<proteinExistence type="predicted"/>
<dbReference type="Proteomes" id="UP000233778">
    <property type="component" value="Chromosome"/>
</dbReference>
<dbReference type="KEGG" id="sera:Ser39006_015090"/>
<reference evidence="2 3" key="1">
    <citation type="journal article" date="2013" name="Genome Announc.">
        <title>Draft genome sequence of Serratia sp. strain ATCC 39006, a model bacterium for analysis of the biosynthesis and regulation of prodigiosin, a carbapenem, and gas vesicles.</title>
        <authorList>
            <person name="Fineran P.C."/>
            <person name="Iglesias Cans M.C."/>
            <person name="Ramsay J.P."/>
            <person name="Wilf N.M."/>
            <person name="Cossyleon D."/>
            <person name="McNeil M.B."/>
            <person name="Williamson N.R."/>
            <person name="Monson R.E."/>
            <person name="Becher S.A."/>
            <person name="Stanton J.A."/>
            <person name="Brugger K."/>
            <person name="Brown S.D."/>
            <person name="Salmond G.P."/>
        </authorList>
    </citation>
    <scope>NUCLEOTIDE SEQUENCE [LARGE SCALE GENOMIC DNA]</scope>
    <source>
        <strain evidence="2">ATCC 39006</strain>
        <strain evidence="3">ATCC 39006 / SC 11482</strain>
    </source>
</reference>
<reference evidence="2" key="2">
    <citation type="submission" date="2013-09" db="EMBL/GenBank/DDBJ databases">
        <authorList>
            <person name="Wang G."/>
            <person name="Yang Y."/>
            <person name="Su Y."/>
        </authorList>
    </citation>
    <scope>NUCLEOTIDE SEQUENCE</scope>
    <source>
        <strain evidence="2">ATCC 39006</strain>
    </source>
</reference>
<dbReference type="KEGG" id="serq:CWC46_15085"/>
<organism evidence="2 3">
    <name type="scientific">Serratia sp. (strain ATCC 39006)</name>
    <name type="common">Prodigiosinella confusarubida</name>
    <dbReference type="NCBI Taxonomy" id="104623"/>
    <lineage>
        <taxon>Bacteria</taxon>
        <taxon>Pseudomonadati</taxon>
        <taxon>Pseudomonadota</taxon>
        <taxon>Gammaproteobacteria</taxon>
        <taxon>Enterobacterales</taxon>
        <taxon>Pectobacteriaceae</taxon>
        <taxon>Prodigiosinella</taxon>
    </lineage>
</organism>
<gene>
    <name evidence="1" type="ORF">CWC46_15085</name>
    <name evidence="2" type="ORF">Ser39006_015090</name>
</gene>
<keyword evidence="3" id="KW-1185">Reference proteome</keyword>
<dbReference type="Proteomes" id="UP000017700">
    <property type="component" value="Chromosome"/>
</dbReference>
<dbReference type="AlphaFoldDB" id="A0A2I5T938"/>
<protein>
    <submittedName>
        <fullName evidence="2">Uncharacterized protein</fullName>
    </submittedName>
</protein>
<dbReference type="EMBL" id="CP025084">
    <property type="protein sequence ID" value="AUH05343.1"/>
    <property type="molecule type" value="Genomic_DNA"/>
</dbReference>
<evidence type="ECO:0000313" key="2">
    <source>
        <dbReference type="EMBL" id="AUH05343.1"/>
    </source>
</evidence>
<dbReference type="EMBL" id="CP025085">
    <property type="protein sequence ID" value="AUH01022.1"/>
    <property type="molecule type" value="Genomic_DNA"/>
</dbReference>
<evidence type="ECO:0000313" key="3">
    <source>
        <dbReference type="Proteomes" id="UP000017700"/>
    </source>
</evidence>
<reference evidence="2" key="4">
    <citation type="submission" date="2017-11" db="EMBL/GenBank/DDBJ databases">
        <title>Complete genome sequence of Serratia sp. ATCC 39006.</title>
        <authorList>
            <person name="Hampton H.G."/>
            <person name="Jackson S.A."/>
            <person name="Jauregui R."/>
            <person name="Poulter G.T.M."/>
            <person name="Salmond G.P.C."/>
            <person name="Fineran P.C."/>
        </authorList>
    </citation>
    <scope>NUCLEOTIDE SEQUENCE</scope>
    <source>
        <strain evidence="2">ATCC 39006</strain>
    </source>
</reference>
<evidence type="ECO:0000313" key="1">
    <source>
        <dbReference type="EMBL" id="AUH01022.1"/>
    </source>
</evidence>
<name>A0A2I5T938_SERS3</name>
<sequence length="73" mass="8336">MKIDTECQSLKAGANQRTIRTLLYFSQLDNFACLFCYGMPGCHQEESDLIPIVTKSSIYSTKPLNLKKIAHFY</sequence>
<reference evidence="1 4" key="3">
    <citation type="submission" date="2017-11" db="EMBL/GenBank/DDBJ databases">
        <title>Complete genome sequence of Serratia sp. ATCC 39006 LacA.</title>
        <authorList>
            <person name="Hampton H.G."/>
            <person name="Jackson S.A."/>
            <person name="Jauregui R."/>
            <person name="Poulter G.T.M."/>
            <person name="Salmond G.P.C."/>
            <person name="Fineran P.C."/>
        </authorList>
    </citation>
    <scope>NUCLEOTIDE SEQUENCE [LARGE SCALE GENOMIC DNA]</scope>
    <source>
        <strain evidence="1 4">ATCC 39006</strain>
    </source>
</reference>
<evidence type="ECO:0000313" key="4">
    <source>
        <dbReference type="Proteomes" id="UP000233778"/>
    </source>
</evidence>
<accession>A0A2I5T938</accession>